<evidence type="ECO:0000256" key="1">
    <source>
        <dbReference type="SAM" id="MobiDB-lite"/>
    </source>
</evidence>
<dbReference type="KEGG" id="ard:AXF14_05545"/>
<proteinExistence type="predicted"/>
<feature type="transmembrane region" description="Helical" evidence="2">
    <location>
        <begin position="394"/>
        <end position="420"/>
    </location>
</feature>
<keyword evidence="2" id="KW-0812">Transmembrane</keyword>
<dbReference type="RefSeq" id="WP_067941522.1">
    <property type="nucleotide sequence ID" value="NZ_CP014228.1"/>
</dbReference>
<accession>A0A0X8JEH1</accession>
<name>A0A0X8JEH1_ACTRD</name>
<dbReference type="EMBL" id="CP014228">
    <property type="protein sequence ID" value="AMD87149.1"/>
    <property type="molecule type" value="Genomic_DNA"/>
</dbReference>
<dbReference type="Proteomes" id="UP000065220">
    <property type="component" value="Chromosome"/>
</dbReference>
<evidence type="ECO:0000313" key="3">
    <source>
        <dbReference type="EMBL" id="AMD87149.1"/>
    </source>
</evidence>
<dbReference type="AlphaFoldDB" id="A0A0X8JEH1"/>
<feature type="region of interest" description="Disordered" evidence="1">
    <location>
        <begin position="128"/>
        <end position="161"/>
    </location>
</feature>
<reference evidence="4" key="1">
    <citation type="submission" date="2016-02" db="EMBL/GenBank/DDBJ databases">
        <authorList>
            <person name="Holder M.E."/>
            <person name="Ajami N.J."/>
            <person name="Petrosino J.F."/>
        </authorList>
    </citation>
    <scope>NUCLEOTIDE SEQUENCE [LARGE SCALE GENOMIC DNA]</scope>
    <source>
        <strain evidence="4">CCUG 36733</strain>
    </source>
</reference>
<feature type="compositionally biased region" description="Low complexity" evidence="1">
    <location>
        <begin position="151"/>
        <end position="161"/>
    </location>
</feature>
<dbReference type="OrthoDB" id="3267562at2"/>
<gene>
    <name evidence="3" type="ORF">AXF14_05545</name>
</gene>
<keyword evidence="2" id="KW-0472">Membrane</keyword>
<feature type="region of interest" description="Disordered" evidence="1">
    <location>
        <begin position="31"/>
        <end position="63"/>
    </location>
</feature>
<keyword evidence="4" id="KW-1185">Reference proteome</keyword>
<dbReference type="STRING" id="111015.AXF14_05545"/>
<organism evidence="3 4">
    <name type="scientific">Actinomyces radicidentis</name>
    <dbReference type="NCBI Taxonomy" id="111015"/>
    <lineage>
        <taxon>Bacteria</taxon>
        <taxon>Bacillati</taxon>
        <taxon>Actinomycetota</taxon>
        <taxon>Actinomycetes</taxon>
        <taxon>Actinomycetales</taxon>
        <taxon>Actinomycetaceae</taxon>
        <taxon>Actinomyces</taxon>
    </lineage>
</organism>
<sequence>MTGEWAGTALPVALLLALATAVLLLPPRRERPVAGRRPRGGGASAEDGARRGTDASGSDSSHAVPELAGELDIGLVLTEVATLLRAGATPQRAWERALGRAGVRAGVEPGDDGVPPVLRALGEAPVPSWLPSFSRSEGSTGAPGRGRGSRRGLPLPDPAAARRARAARAAAPGAVAACRLTAELGAPLAGILETVADGVAEAGHADSSRRTALSGPRATARLLACLPLLGLLLGQAVGAHPSEVLLDGGWGSALGLLGIGLMALGQLLTVRLVRAAEGEADVVDEALVLDLAGAALGAGASLPGALQALGAALDEEPLAVVGRALLLGASWGAAWRAPEDAGWRARRARLEQSLRPGWEDGASPGPLLAGTARALRAGRAARDEEAAERLAVRLVVPLGLCFLPAFVVLGIVPVIAGVGLDLLAA</sequence>
<evidence type="ECO:0000313" key="4">
    <source>
        <dbReference type="Proteomes" id="UP000065220"/>
    </source>
</evidence>
<feature type="transmembrane region" description="Helical" evidence="2">
    <location>
        <begin position="6"/>
        <end position="26"/>
    </location>
</feature>
<protein>
    <submittedName>
        <fullName evidence="3">Uncharacterized protein</fullName>
    </submittedName>
</protein>
<evidence type="ECO:0000256" key="2">
    <source>
        <dbReference type="SAM" id="Phobius"/>
    </source>
</evidence>
<feature type="transmembrane region" description="Helical" evidence="2">
    <location>
        <begin position="218"/>
        <end position="238"/>
    </location>
</feature>
<feature type="transmembrane region" description="Helical" evidence="2">
    <location>
        <begin position="250"/>
        <end position="270"/>
    </location>
</feature>
<dbReference type="PANTHER" id="PTHR35007">
    <property type="entry name" value="INTEGRAL MEMBRANE PROTEIN-RELATED"/>
    <property type="match status" value="1"/>
</dbReference>
<keyword evidence="2" id="KW-1133">Transmembrane helix</keyword>
<dbReference type="PANTHER" id="PTHR35007:SF3">
    <property type="entry name" value="POSSIBLE CONSERVED ALANINE RICH MEMBRANE PROTEIN"/>
    <property type="match status" value="1"/>
</dbReference>